<reference evidence="7 8" key="1">
    <citation type="journal article" date="2018" name="Mol. Ecol.">
        <title>The obligate alkalophilic soda-lake fungus Sodiomyces alkalinus has shifted to a protein diet.</title>
        <authorList>
            <person name="Grum-Grzhimaylo A.A."/>
            <person name="Falkoski D.L."/>
            <person name="van den Heuvel J."/>
            <person name="Valero-Jimenez C.A."/>
            <person name="Min B."/>
            <person name="Choi I.G."/>
            <person name="Lipzen A."/>
            <person name="Daum C.G."/>
            <person name="Aanen D.K."/>
            <person name="Tsang A."/>
            <person name="Henrissat B."/>
            <person name="Bilanenko E.N."/>
            <person name="de Vries R.P."/>
            <person name="van Kan J.A.L."/>
            <person name="Grigoriev I.V."/>
            <person name="Debets A.J.M."/>
        </authorList>
    </citation>
    <scope>NUCLEOTIDE SEQUENCE [LARGE SCALE GENOMIC DNA]</scope>
    <source>
        <strain evidence="7 8">F11</strain>
    </source>
</reference>
<evidence type="ECO:0000313" key="7">
    <source>
        <dbReference type="EMBL" id="ROT38410.1"/>
    </source>
</evidence>
<dbReference type="AlphaFoldDB" id="A0A3N2PV98"/>
<feature type="compositionally biased region" description="Low complexity" evidence="5">
    <location>
        <begin position="349"/>
        <end position="372"/>
    </location>
</feature>
<organism evidence="7 8">
    <name type="scientific">Sodiomyces alkalinus (strain CBS 110278 / VKM F-3762 / F11)</name>
    <name type="common">Alkaliphilic filamentous fungus</name>
    <dbReference type="NCBI Taxonomy" id="1314773"/>
    <lineage>
        <taxon>Eukaryota</taxon>
        <taxon>Fungi</taxon>
        <taxon>Dikarya</taxon>
        <taxon>Ascomycota</taxon>
        <taxon>Pezizomycotina</taxon>
        <taxon>Sordariomycetes</taxon>
        <taxon>Hypocreomycetidae</taxon>
        <taxon>Glomerellales</taxon>
        <taxon>Plectosphaerellaceae</taxon>
        <taxon>Sodiomyces</taxon>
    </lineage>
</organism>
<feature type="compositionally biased region" description="Polar residues" evidence="5">
    <location>
        <begin position="181"/>
        <end position="193"/>
    </location>
</feature>
<evidence type="ECO:0000256" key="1">
    <source>
        <dbReference type="ARBA" id="ARBA00022723"/>
    </source>
</evidence>
<dbReference type="InterPro" id="IPR000571">
    <property type="entry name" value="Znf_CCCH"/>
</dbReference>
<dbReference type="InterPro" id="IPR041367">
    <property type="entry name" value="Znf-CCCH_4"/>
</dbReference>
<dbReference type="OrthoDB" id="20729at2759"/>
<keyword evidence="8" id="KW-1185">Reference proteome</keyword>
<feature type="zinc finger region" description="C3H1-type" evidence="4">
    <location>
        <begin position="1"/>
        <end position="25"/>
    </location>
</feature>
<dbReference type="EMBL" id="ML119055">
    <property type="protein sequence ID" value="ROT38410.1"/>
    <property type="molecule type" value="Genomic_DNA"/>
</dbReference>
<evidence type="ECO:0000313" key="8">
    <source>
        <dbReference type="Proteomes" id="UP000272025"/>
    </source>
</evidence>
<evidence type="ECO:0000256" key="4">
    <source>
        <dbReference type="PROSITE-ProRule" id="PRU00723"/>
    </source>
</evidence>
<dbReference type="STRING" id="1314773.A0A3N2PV98"/>
<dbReference type="Proteomes" id="UP000272025">
    <property type="component" value="Unassembled WGS sequence"/>
</dbReference>
<feature type="compositionally biased region" description="Polar residues" evidence="5">
    <location>
        <begin position="221"/>
        <end position="243"/>
    </location>
</feature>
<feature type="compositionally biased region" description="Low complexity" evidence="5">
    <location>
        <begin position="479"/>
        <end position="491"/>
    </location>
</feature>
<dbReference type="PANTHER" id="PTHR21099">
    <property type="entry name" value="RAD201"/>
    <property type="match status" value="1"/>
</dbReference>
<keyword evidence="2 4" id="KW-0863">Zinc-finger</keyword>
<feature type="compositionally biased region" description="Low complexity" evidence="5">
    <location>
        <begin position="386"/>
        <end position="406"/>
    </location>
</feature>
<protein>
    <recommendedName>
        <fullName evidence="6">C3H1-type domain-containing protein</fullName>
    </recommendedName>
</protein>
<dbReference type="PANTHER" id="PTHR21099:SF2">
    <property type="entry name" value="SI:CH211-113E8.11"/>
    <property type="match status" value="1"/>
</dbReference>
<feature type="compositionally biased region" description="Low complexity" evidence="5">
    <location>
        <begin position="418"/>
        <end position="438"/>
    </location>
</feature>
<keyword evidence="3 4" id="KW-0862">Zinc</keyword>
<keyword evidence="1 4" id="KW-0479">Metal-binding</keyword>
<dbReference type="RefSeq" id="XP_028466216.1">
    <property type="nucleotide sequence ID" value="XM_028606945.1"/>
</dbReference>
<evidence type="ECO:0000259" key="6">
    <source>
        <dbReference type="PROSITE" id="PS50103"/>
    </source>
</evidence>
<dbReference type="Pfam" id="PF18044">
    <property type="entry name" value="zf-CCCH_4"/>
    <property type="match status" value="1"/>
</dbReference>
<dbReference type="SMART" id="SM00356">
    <property type="entry name" value="ZnF_C3H1"/>
    <property type="match status" value="1"/>
</dbReference>
<evidence type="ECO:0000256" key="5">
    <source>
        <dbReference type="SAM" id="MobiDB-lite"/>
    </source>
</evidence>
<dbReference type="GeneID" id="39575423"/>
<name>A0A3N2PV98_SODAK</name>
<dbReference type="Gene3D" id="4.10.1000.10">
    <property type="entry name" value="Zinc finger, CCCH-type"/>
    <property type="match status" value="1"/>
</dbReference>
<feature type="compositionally biased region" description="Low complexity" evidence="5">
    <location>
        <begin position="322"/>
        <end position="334"/>
    </location>
</feature>
<feature type="region of interest" description="Disordered" evidence="5">
    <location>
        <begin position="181"/>
        <end position="491"/>
    </location>
</feature>
<gene>
    <name evidence="7" type="ORF">SODALDRAFT_162005</name>
</gene>
<proteinExistence type="predicted"/>
<feature type="compositionally biased region" description="Low complexity" evidence="5">
    <location>
        <begin position="206"/>
        <end position="220"/>
    </location>
</feature>
<evidence type="ECO:0000256" key="2">
    <source>
        <dbReference type="ARBA" id="ARBA00022771"/>
    </source>
</evidence>
<evidence type="ECO:0000256" key="3">
    <source>
        <dbReference type="ARBA" id="ARBA00022833"/>
    </source>
</evidence>
<dbReference type="InterPro" id="IPR036855">
    <property type="entry name" value="Znf_CCCH_sf"/>
</dbReference>
<dbReference type="PROSITE" id="PS50103">
    <property type="entry name" value="ZF_C3H1"/>
    <property type="match status" value="1"/>
</dbReference>
<sequence length="620" mass="63204">MVVCKFWEAGNCRYGQNCRFEHPNRNQPGSRFAAFGATSGGAFGGSSSNAPPQYIVSKEGIQKDLTSELPQWILSSYAGGRDTPEQLFGGAIREQSFEEMRLHHVLAEAAGNPQQAIAQAQQLWQQAQQQIQTTLGNLDGAVQFIRAAENKHPNRIDICKQKSPSGGTAGVFTKGKTQTSAFAQPNPFQSGPASGSPAANPFSTNAQSSSSFGAGAATTSPFGQPSTAPSAFGQPSTTASGFGQPSALGQKPNPFGAPAFGQPSQPTSAFAKPAETSPFATAPPPSSSSSQSKPAFGQPGFGQPAFGQSGFGKPAQGTSPFGQAQTGQTAATGGSAFGQPSALGSQPKGFGAPAFGQPAQPAQPSAFGQAGALGQKPNPFAGGSTGPSPFAAAGTTAGTSTTSPFGQAAQKPSPFGVAPAQPSAAAANPFAAATQPAPGTANPFASQTNTATQPVQPNPFQQATQAPSPFGQRPGGAAAGAAAPNPFSSSNAPAAAAAAAAATASSGGGGSNNPYPPGSAKKHPDVSAYASKNMAGQLAQWKGKPVTYRDGVPGLREFDGTWRRIWFPDGPPAYYRDTELPVEAYDEKSRAQWRAFEQTGRFEGGMPELPPTREVCLWDF</sequence>
<feature type="compositionally biased region" description="Low complexity" evidence="5">
    <location>
        <begin position="287"/>
        <end position="312"/>
    </location>
</feature>
<accession>A0A3N2PV98</accession>
<feature type="compositionally biased region" description="Polar residues" evidence="5">
    <location>
        <begin position="443"/>
        <end position="467"/>
    </location>
</feature>
<feature type="domain" description="C3H1-type" evidence="6">
    <location>
        <begin position="1"/>
        <end position="25"/>
    </location>
</feature>
<dbReference type="GO" id="GO:0008270">
    <property type="term" value="F:zinc ion binding"/>
    <property type="evidence" value="ECO:0007669"/>
    <property type="project" value="UniProtKB-KW"/>
</dbReference>
<feature type="region of interest" description="Disordered" evidence="5">
    <location>
        <begin position="504"/>
        <end position="526"/>
    </location>
</feature>
<dbReference type="GO" id="GO:0005634">
    <property type="term" value="C:nucleus"/>
    <property type="evidence" value="ECO:0007669"/>
    <property type="project" value="TreeGrafter"/>
</dbReference>
<dbReference type="SUPFAM" id="SSF90229">
    <property type="entry name" value="CCCH zinc finger"/>
    <property type="match status" value="1"/>
</dbReference>
<dbReference type="CDD" id="cd23954">
    <property type="entry name" value="AMO1_CTD"/>
    <property type="match status" value="1"/>
</dbReference>